<feature type="region of interest" description="Disordered" evidence="8">
    <location>
        <begin position="480"/>
        <end position="500"/>
    </location>
</feature>
<dbReference type="InterPro" id="IPR050297">
    <property type="entry name" value="LipidA_mod_glycosyltrf_83"/>
</dbReference>
<dbReference type="Proteomes" id="UP001056383">
    <property type="component" value="Chromosome"/>
</dbReference>
<organism evidence="10 11">
    <name type="scientific">Streptomyces sudanensis</name>
    <dbReference type="NCBI Taxonomy" id="436397"/>
    <lineage>
        <taxon>Bacteria</taxon>
        <taxon>Bacillati</taxon>
        <taxon>Actinomycetota</taxon>
        <taxon>Actinomycetes</taxon>
        <taxon>Kitasatosporales</taxon>
        <taxon>Streptomycetaceae</taxon>
        <taxon>Streptomyces</taxon>
    </lineage>
</organism>
<keyword evidence="5 9" id="KW-0812">Transmembrane</keyword>
<feature type="transmembrane region" description="Helical" evidence="9">
    <location>
        <begin position="83"/>
        <end position="103"/>
    </location>
</feature>
<comment type="subcellular location">
    <subcellularLocation>
        <location evidence="1">Cell membrane</location>
        <topology evidence="1">Multi-pass membrane protein</topology>
    </subcellularLocation>
</comment>
<dbReference type="EMBL" id="CP095474">
    <property type="protein sequence ID" value="URN16615.1"/>
    <property type="molecule type" value="Genomic_DNA"/>
</dbReference>
<evidence type="ECO:0000256" key="5">
    <source>
        <dbReference type="ARBA" id="ARBA00022692"/>
    </source>
</evidence>
<feature type="transmembrane region" description="Helical" evidence="9">
    <location>
        <begin position="268"/>
        <end position="288"/>
    </location>
</feature>
<dbReference type="PANTHER" id="PTHR33908:SF3">
    <property type="entry name" value="UNDECAPRENYL PHOSPHATE-ALPHA-4-AMINO-4-DEOXY-L-ARABINOSE ARABINOSYL TRANSFERASE"/>
    <property type="match status" value="1"/>
</dbReference>
<feature type="transmembrane region" description="Helical" evidence="9">
    <location>
        <begin position="295"/>
        <end position="316"/>
    </location>
</feature>
<evidence type="ECO:0000256" key="3">
    <source>
        <dbReference type="ARBA" id="ARBA00022676"/>
    </source>
</evidence>
<evidence type="ECO:0000256" key="6">
    <source>
        <dbReference type="ARBA" id="ARBA00022989"/>
    </source>
</evidence>
<dbReference type="RefSeq" id="WP_010469705.1">
    <property type="nucleotide sequence ID" value="NZ_CP095474.1"/>
</dbReference>
<protein>
    <submittedName>
        <fullName evidence="10">Glycosyltransferase family 39 protein</fullName>
    </submittedName>
</protein>
<feature type="transmembrane region" description="Helical" evidence="9">
    <location>
        <begin position="235"/>
        <end position="256"/>
    </location>
</feature>
<evidence type="ECO:0000256" key="4">
    <source>
        <dbReference type="ARBA" id="ARBA00022679"/>
    </source>
</evidence>
<feature type="transmembrane region" description="Helical" evidence="9">
    <location>
        <begin position="328"/>
        <end position="347"/>
    </location>
</feature>
<evidence type="ECO:0000313" key="11">
    <source>
        <dbReference type="Proteomes" id="UP001056383"/>
    </source>
</evidence>
<proteinExistence type="predicted"/>
<feature type="transmembrane region" description="Helical" evidence="9">
    <location>
        <begin position="110"/>
        <end position="129"/>
    </location>
</feature>
<gene>
    <name evidence="10" type="ORF">MW084_12450</name>
</gene>
<keyword evidence="6 9" id="KW-1133">Transmembrane helix</keyword>
<keyword evidence="4" id="KW-0808">Transferase</keyword>
<evidence type="ECO:0000256" key="2">
    <source>
        <dbReference type="ARBA" id="ARBA00022475"/>
    </source>
</evidence>
<keyword evidence="11" id="KW-1185">Reference proteome</keyword>
<feature type="transmembrane region" description="Helical" evidence="9">
    <location>
        <begin position="135"/>
        <end position="153"/>
    </location>
</feature>
<reference evidence="10" key="1">
    <citation type="submission" date="2022-04" db="EMBL/GenBank/DDBJ databases">
        <title>Systematic whole-genome sequencing reveals an unexpected diversity among actinomycetoma pathogens and provides insights into their antibacterial susceptibilities.</title>
        <authorList>
            <person name="Watson A.K."/>
            <person name="Kepplinger B."/>
            <person name="Bakhiet S.M."/>
            <person name="Mhmoud N.A."/>
            <person name="Chapman J."/>
            <person name="Allenby N."/>
            <person name="Mickiewicz K."/>
            <person name="Goodfellow M."/>
            <person name="Fahal A.H."/>
            <person name="Errington J."/>
        </authorList>
    </citation>
    <scope>NUCLEOTIDE SEQUENCE</scope>
    <source>
        <strain evidence="10">SD 504</strain>
    </source>
</reference>
<keyword evidence="7 9" id="KW-0472">Membrane</keyword>
<accession>A0ABY4TI08</accession>
<sequence length="500" mass="54266">MTDRSRYRRFPVWPVPFLWTVLLGSWGLSRQHSVWRDEAATWQVALRSTGEIVCMLEHVDVVHGLYYLFMHGLFECFGPSVTVLRLPSVLAVAVGAACVAVLGRRLAGSPVGLGGGMVFGLLPSVQFHLQEGRPYGLVAAGSGVSTLLLVRVLQGRGSRWAHWTGYGCAVLVCGLLNWLSLLVLPAHLATLAWAHAARGTWIAWAVSSTAATAGVAPLILFSRAQSGQVSWIPPLTWHMLIGPAVLLAIAGLGALLDRPRTGRLSATAVGLPLLAVPQLVLMGISLFKPLFVDRYILFGLLGAALMTGVVLGALVRAVSRRSRSASRWVLPTAIAVIMAALLPQALAKRSPQSRVDDVMAVAARVERLKEPEDAVLFVPAARRDTRMVSPYAFEGLRDIALEETPERSGTLKGVEWDPVRIRTEILARRRVVLVTDAAEVAKPTASSRDEAKISTLRTYFTPVADEQVRGRRVTVYERLASGRPPRPLPASPLRVPEDTR</sequence>
<evidence type="ECO:0000256" key="8">
    <source>
        <dbReference type="SAM" id="MobiDB-lite"/>
    </source>
</evidence>
<feature type="transmembrane region" description="Helical" evidence="9">
    <location>
        <begin position="201"/>
        <end position="223"/>
    </location>
</feature>
<evidence type="ECO:0000256" key="1">
    <source>
        <dbReference type="ARBA" id="ARBA00004651"/>
    </source>
</evidence>
<feature type="transmembrane region" description="Helical" evidence="9">
    <location>
        <begin position="165"/>
        <end position="189"/>
    </location>
</feature>
<evidence type="ECO:0000256" key="9">
    <source>
        <dbReference type="SAM" id="Phobius"/>
    </source>
</evidence>
<dbReference type="PANTHER" id="PTHR33908">
    <property type="entry name" value="MANNOSYLTRANSFERASE YKCB-RELATED"/>
    <property type="match status" value="1"/>
</dbReference>
<keyword evidence="3" id="KW-0328">Glycosyltransferase</keyword>
<evidence type="ECO:0000256" key="7">
    <source>
        <dbReference type="ARBA" id="ARBA00023136"/>
    </source>
</evidence>
<keyword evidence="2" id="KW-1003">Cell membrane</keyword>
<name>A0ABY4TI08_9ACTN</name>
<evidence type="ECO:0000313" key="10">
    <source>
        <dbReference type="EMBL" id="URN16615.1"/>
    </source>
</evidence>